<dbReference type="Proteomes" id="UP000320333">
    <property type="component" value="Unassembled WGS sequence"/>
</dbReference>
<dbReference type="InterPro" id="IPR050235">
    <property type="entry name" value="CK1_Ser-Thr_kinase"/>
</dbReference>
<dbReference type="GO" id="GO:0004674">
    <property type="term" value="F:protein serine/threonine kinase activity"/>
    <property type="evidence" value="ECO:0007669"/>
    <property type="project" value="UniProtKB-EC"/>
</dbReference>
<name>A0A507FEE7_9FUNG</name>
<dbReference type="SUPFAM" id="SSF56112">
    <property type="entry name" value="Protein kinase-like (PK-like)"/>
    <property type="match status" value="1"/>
</dbReference>
<keyword evidence="2 4" id="KW-0547">Nucleotide-binding</keyword>
<dbReference type="InterPro" id="IPR000719">
    <property type="entry name" value="Prot_kinase_dom"/>
</dbReference>
<dbReference type="EMBL" id="QEAP01000171">
    <property type="protein sequence ID" value="TPX73668.1"/>
    <property type="molecule type" value="Genomic_DNA"/>
</dbReference>
<reference evidence="7 8" key="1">
    <citation type="journal article" date="2019" name="Sci. Rep.">
        <title>Comparative genomics of chytrid fungi reveal insights into the obligate biotrophic and pathogenic lifestyle of Synchytrium endobioticum.</title>
        <authorList>
            <person name="van de Vossenberg B.T.L.H."/>
            <person name="Warris S."/>
            <person name="Nguyen H.D.T."/>
            <person name="van Gent-Pelzer M.P.E."/>
            <person name="Joly D.L."/>
            <person name="van de Geest H.C."/>
            <person name="Bonants P.J.M."/>
            <person name="Smith D.S."/>
            <person name="Levesque C.A."/>
            <person name="van der Lee T.A.J."/>
        </authorList>
    </citation>
    <scope>NUCLEOTIDE SEQUENCE [LARGE SCALE GENOMIC DNA]</scope>
    <source>
        <strain evidence="7 8">CBS 675.73</strain>
    </source>
</reference>
<dbReference type="OrthoDB" id="5800476at2759"/>
<feature type="region of interest" description="Disordered" evidence="5">
    <location>
        <begin position="1"/>
        <end position="20"/>
    </location>
</feature>
<feature type="compositionally biased region" description="Polar residues" evidence="5">
    <location>
        <begin position="355"/>
        <end position="369"/>
    </location>
</feature>
<evidence type="ECO:0000256" key="4">
    <source>
        <dbReference type="PROSITE-ProRule" id="PRU10141"/>
    </source>
</evidence>
<evidence type="ECO:0000256" key="2">
    <source>
        <dbReference type="ARBA" id="ARBA00022741"/>
    </source>
</evidence>
<evidence type="ECO:0000256" key="1">
    <source>
        <dbReference type="ARBA" id="ARBA00012513"/>
    </source>
</evidence>
<dbReference type="Pfam" id="PF00069">
    <property type="entry name" value="Pkinase"/>
    <property type="match status" value="1"/>
</dbReference>
<proteinExistence type="predicted"/>
<accession>A0A507FEE7</accession>
<dbReference type="InterPro" id="IPR008271">
    <property type="entry name" value="Ser/Thr_kinase_AS"/>
</dbReference>
<comment type="caution">
    <text evidence="7">The sequence shown here is derived from an EMBL/GenBank/DDBJ whole genome shotgun (WGS) entry which is preliminary data.</text>
</comment>
<feature type="domain" description="Protein kinase" evidence="6">
    <location>
        <begin position="32"/>
        <end position="324"/>
    </location>
</feature>
<protein>
    <recommendedName>
        <fullName evidence="1">non-specific serine/threonine protein kinase</fullName>
        <ecNumber evidence="1">2.7.11.1</ecNumber>
    </recommendedName>
</protein>
<dbReference type="PANTHER" id="PTHR11909">
    <property type="entry name" value="CASEIN KINASE-RELATED"/>
    <property type="match status" value="1"/>
</dbReference>
<dbReference type="Gene3D" id="1.10.510.10">
    <property type="entry name" value="Transferase(Phosphotransferase) domain 1"/>
    <property type="match status" value="1"/>
</dbReference>
<dbReference type="PROSITE" id="PS00107">
    <property type="entry name" value="PROTEIN_KINASE_ATP"/>
    <property type="match status" value="1"/>
</dbReference>
<keyword evidence="3 4" id="KW-0067">ATP-binding</keyword>
<evidence type="ECO:0000313" key="8">
    <source>
        <dbReference type="Proteomes" id="UP000320333"/>
    </source>
</evidence>
<feature type="binding site" evidence="4">
    <location>
        <position position="61"/>
    </location>
    <ligand>
        <name>ATP</name>
        <dbReference type="ChEBI" id="CHEBI:30616"/>
    </ligand>
</feature>
<dbReference type="EC" id="2.7.11.1" evidence="1"/>
<evidence type="ECO:0000259" key="6">
    <source>
        <dbReference type="PROSITE" id="PS50011"/>
    </source>
</evidence>
<dbReference type="PROSITE" id="PS00108">
    <property type="entry name" value="PROTEIN_KINASE_ST"/>
    <property type="match status" value="1"/>
</dbReference>
<feature type="region of interest" description="Disordered" evidence="5">
    <location>
        <begin position="348"/>
        <end position="369"/>
    </location>
</feature>
<gene>
    <name evidence="7" type="ORF">CcCBS67573_g05056</name>
</gene>
<dbReference type="InterPro" id="IPR017441">
    <property type="entry name" value="Protein_kinase_ATP_BS"/>
</dbReference>
<sequence>MTDSTVHPSKPTPTTTLYSKTSANPNIVGMHYKVGKKLGEGSFGTVYEGVDMLNNVPVAIKFEPRKADAPQLKDEFKAFKVLANSVGIPNAYYFGQEGLHNVMCLDLLGPSLEDMFELCKRRFSIKTVCLAAVQMITRVQTVHERNLVYRDIKPDNFLLGNLQSAPNAGHASDTRGIPTNTSFHGTHAAAQIHLIDFGMAKLFRDPKTLKHIAYRERKSLSGTARYMSINTHLGREQSRRDDLESLGHVLIYFLRGSLPWQGLKAATTKQKYEKIGEMKQSLPIEELCEGFPQEFSTYLKYCRDLTFEETPDYDYLRGLFSLVLKRTREVDDGIFDWMIVMNEERRSREAPQGVVQDQNGQTHESQKSPLQLLQQNQQTLIASPANSLRFSSFNVGGTPVPPSERLPDELVFKYPGDSGQKVNRRVASSERVKKKAPFLEIDTFASSENEDGANKARTPMAHMDERHRFSLPASSPLGASFSFMKSNLGSTAVLGRRDTQDGGVLVSTDVVSDPGMSPGNAQGHRKSISAFVRTLSQGSRDDDGAENIRWWKRLFKRLD</sequence>
<keyword evidence="8" id="KW-1185">Reference proteome</keyword>
<dbReference type="AlphaFoldDB" id="A0A507FEE7"/>
<evidence type="ECO:0000313" key="7">
    <source>
        <dbReference type="EMBL" id="TPX73668.1"/>
    </source>
</evidence>
<dbReference type="PROSITE" id="PS50011">
    <property type="entry name" value="PROTEIN_KINASE_DOM"/>
    <property type="match status" value="1"/>
</dbReference>
<dbReference type="SMART" id="SM00220">
    <property type="entry name" value="S_TKc"/>
    <property type="match status" value="1"/>
</dbReference>
<organism evidence="7 8">
    <name type="scientific">Chytriomyces confervae</name>
    <dbReference type="NCBI Taxonomy" id="246404"/>
    <lineage>
        <taxon>Eukaryota</taxon>
        <taxon>Fungi</taxon>
        <taxon>Fungi incertae sedis</taxon>
        <taxon>Chytridiomycota</taxon>
        <taxon>Chytridiomycota incertae sedis</taxon>
        <taxon>Chytridiomycetes</taxon>
        <taxon>Chytridiales</taxon>
        <taxon>Chytriomycetaceae</taxon>
        <taxon>Chytriomyces</taxon>
    </lineage>
</organism>
<evidence type="ECO:0000256" key="5">
    <source>
        <dbReference type="SAM" id="MobiDB-lite"/>
    </source>
</evidence>
<dbReference type="InterPro" id="IPR011009">
    <property type="entry name" value="Kinase-like_dom_sf"/>
</dbReference>
<evidence type="ECO:0000256" key="3">
    <source>
        <dbReference type="ARBA" id="ARBA00022840"/>
    </source>
</evidence>
<dbReference type="GO" id="GO:0005524">
    <property type="term" value="F:ATP binding"/>
    <property type="evidence" value="ECO:0007669"/>
    <property type="project" value="UniProtKB-UniRule"/>
</dbReference>